<evidence type="ECO:0000259" key="3">
    <source>
        <dbReference type="PROSITE" id="PS51388"/>
    </source>
</evidence>
<dbReference type="InterPro" id="IPR020850">
    <property type="entry name" value="GED_dom"/>
</dbReference>
<sequence>MTRKRGIDLTGADELDNEKRIRLLGIIDRLRELGISENVSLPQVIGDQSSGKSSLLEGLTGLSFPVASDLCTRFATQIVLRRASDGEGQARITIIPGPSSRLDEVLNQKLLAFEKILSATNFGCQEFEDIFDEAATCMGIPGPKTKNLEDVEKRFSDDILKIELSGPDHRHLSVVDVPGLFHNPTKFQTEEDRTIIRKLIEDYMTDKRTIILAVMDARNNLANQEIFSMARAADPVGKRTVGIVLRIAKNEVERLTHGWFAVRNRSTQEIKEGVSIEGRHQREKAFFSTVQPWTELKRDRFGIKALKSFLGHLLYDHIRSEFPAVVADIEKLSLETQKELEILGPSRQTPAEQRRFLTRLSTLYQNEVHNALTGNYSADLEAQSPLKLRMHLRQHGDDFARSMAREGHAKVFRTIQDENDPEFSRSAVDSEDIYDWIRRSYLESRGSELPGTVNPTVLQNMFRQQSSPWGNIAMNYLKKTASSVHSFNEIIFKKIIPDDDIRDKVVGILSRPGEETYRQARDQLLTIVNDERGGILQTVNHYFADTLSSTRQERVLARLEGLGLKDGISLDMATVLQGVHLSNEEQAVFDIHDILKAYYKVAMKRFMDNVVVQVSERYILGEGGPVKTFSPDLIGGFEDDLLTEIAGENFSTASRRNDLVSTAARFREALDIAKRAVL</sequence>
<gene>
    <name evidence="4" type="ORF">AARAC_010921</name>
</gene>
<reference evidence="4 5" key="1">
    <citation type="submission" date="2017-05" db="EMBL/GenBank/DDBJ databases">
        <title>Genome sequence for an aflatoxigenic pathogen of Argentinian peanut, Aspergillus arachidicola.</title>
        <authorList>
            <person name="Moore G."/>
            <person name="Beltz S.B."/>
            <person name="Mack B.M."/>
        </authorList>
    </citation>
    <scope>NUCLEOTIDE SEQUENCE [LARGE SCALE GENOMIC DNA]</scope>
    <source>
        <strain evidence="4 5">CBS 117610</strain>
    </source>
</reference>
<dbReference type="InterPro" id="IPR022812">
    <property type="entry name" value="Dynamin"/>
</dbReference>
<dbReference type="GO" id="GO:0000266">
    <property type="term" value="P:mitochondrial fission"/>
    <property type="evidence" value="ECO:0007669"/>
    <property type="project" value="TreeGrafter"/>
</dbReference>
<dbReference type="Gene3D" id="1.20.120.1240">
    <property type="entry name" value="Dynamin, middle domain"/>
    <property type="match status" value="1"/>
</dbReference>
<dbReference type="GO" id="GO:0008017">
    <property type="term" value="F:microtubule binding"/>
    <property type="evidence" value="ECO:0007669"/>
    <property type="project" value="TreeGrafter"/>
</dbReference>
<dbReference type="SMART" id="SM00053">
    <property type="entry name" value="DYNc"/>
    <property type="match status" value="1"/>
</dbReference>
<dbReference type="STRING" id="656916.A0A2G7FWA5"/>
<dbReference type="SUPFAM" id="SSF52540">
    <property type="entry name" value="P-loop containing nucleoside triphosphate hydrolases"/>
    <property type="match status" value="1"/>
</dbReference>
<keyword evidence="5" id="KW-1185">Reference proteome</keyword>
<dbReference type="EMBL" id="NEXV01000377">
    <property type="protein sequence ID" value="PIG84605.1"/>
    <property type="molecule type" value="Genomic_DNA"/>
</dbReference>
<dbReference type="GO" id="GO:0016020">
    <property type="term" value="C:membrane"/>
    <property type="evidence" value="ECO:0007669"/>
    <property type="project" value="TreeGrafter"/>
</dbReference>
<organism evidence="4 5">
    <name type="scientific">Aspergillus arachidicola</name>
    <dbReference type="NCBI Taxonomy" id="656916"/>
    <lineage>
        <taxon>Eukaryota</taxon>
        <taxon>Fungi</taxon>
        <taxon>Dikarya</taxon>
        <taxon>Ascomycota</taxon>
        <taxon>Pezizomycotina</taxon>
        <taxon>Eurotiomycetes</taxon>
        <taxon>Eurotiomycetidae</taxon>
        <taxon>Eurotiales</taxon>
        <taxon>Aspergillaceae</taxon>
        <taxon>Aspergillus</taxon>
        <taxon>Aspergillus subgen. Circumdati</taxon>
    </lineage>
</organism>
<evidence type="ECO:0000313" key="4">
    <source>
        <dbReference type="EMBL" id="PIG84605.1"/>
    </source>
</evidence>
<dbReference type="PRINTS" id="PR00195">
    <property type="entry name" value="DYNAMIN"/>
</dbReference>
<dbReference type="InterPro" id="IPR000375">
    <property type="entry name" value="Dynamin_stalk"/>
</dbReference>
<dbReference type="GO" id="GO:0003924">
    <property type="term" value="F:GTPase activity"/>
    <property type="evidence" value="ECO:0007669"/>
    <property type="project" value="InterPro"/>
</dbReference>
<dbReference type="PANTHER" id="PTHR11566">
    <property type="entry name" value="DYNAMIN"/>
    <property type="match status" value="1"/>
</dbReference>
<dbReference type="Pfam" id="PF01031">
    <property type="entry name" value="Dynamin_M"/>
    <property type="match status" value="1"/>
</dbReference>
<dbReference type="Proteomes" id="UP000231358">
    <property type="component" value="Unassembled WGS sequence"/>
</dbReference>
<name>A0A2G7FWA5_9EURO</name>
<dbReference type="AlphaFoldDB" id="A0A2G7FWA5"/>
<feature type="domain" description="GED" evidence="3">
    <location>
        <begin position="588"/>
        <end position="678"/>
    </location>
</feature>
<dbReference type="Gene3D" id="3.40.50.300">
    <property type="entry name" value="P-loop containing nucleotide triphosphate hydrolases"/>
    <property type="match status" value="1"/>
</dbReference>
<dbReference type="GO" id="GO:0005739">
    <property type="term" value="C:mitochondrion"/>
    <property type="evidence" value="ECO:0007669"/>
    <property type="project" value="TreeGrafter"/>
</dbReference>
<dbReference type="PROSITE" id="PS51388">
    <property type="entry name" value="GED"/>
    <property type="match status" value="1"/>
</dbReference>
<comment type="caution">
    <text evidence="4">The sequence shown here is derived from an EMBL/GenBank/DDBJ whole genome shotgun (WGS) entry which is preliminary data.</text>
</comment>
<evidence type="ECO:0000313" key="5">
    <source>
        <dbReference type="Proteomes" id="UP000231358"/>
    </source>
</evidence>
<evidence type="ECO:0000256" key="1">
    <source>
        <dbReference type="ARBA" id="ARBA00022741"/>
    </source>
</evidence>
<dbReference type="GO" id="GO:0005874">
    <property type="term" value="C:microtubule"/>
    <property type="evidence" value="ECO:0007669"/>
    <property type="project" value="TreeGrafter"/>
</dbReference>
<dbReference type="InterPro" id="IPR001401">
    <property type="entry name" value="Dynamin_GTPase"/>
</dbReference>
<keyword evidence="1" id="KW-0547">Nucleotide-binding</keyword>
<dbReference type="GO" id="GO:0016559">
    <property type="term" value="P:peroxisome fission"/>
    <property type="evidence" value="ECO:0007669"/>
    <property type="project" value="TreeGrafter"/>
</dbReference>
<dbReference type="GO" id="GO:0048312">
    <property type="term" value="P:intracellular distribution of mitochondria"/>
    <property type="evidence" value="ECO:0007669"/>
    <property type="project" value="TreeGrafter"/>
</dbReference>
<evidence type="ECO:0000256" key="2">
    <source>
        <dbReference type="ARBA" id="ARBA00023134"/>
    </source>
</evidence>
<keyword evidence="2" id="KW-0342">GTP-binding</keyword>
<dbReference type="PANTHER" id="PTHR11566:SF21">
    <property type="entry name" value="DYNAMIN RELATED PROTEIN 1, ISOFORM A"/>
    <property type="match status" value="1"/>
</dbReference>
<protein>
    <recommendedName>
        <fullName evidence="3">GED domain-containing protein</fullName>
    </recommendedName>
</protein>
<dbReference type="InterPro" id="IPR027417">
    <property type="entry name" value="P-loop_NTPase"/>
</dbReference>
<accession>A0A2G7FWA5</accession>
<proteinExistence type="predicted"/>
<dbReference type="GO" id="GO:0005525">
    <property type="term" value="F:GTP binding"/>
    <property type="evidence" value="ECO:0007669"/>
    <property type="project" value="InterPro"/>
</dbReference>
<dbReference type="GO" id="GO:0006897">
    <property type="term" value="P:endocytosis"/>
    <property type="evidence" value="ECO:0007669"/>
    <property type="project" value="TreeGrafter"/>
</dbReference>
<dbReference type="CDD" id="cd08771">
    <property type="entry name" value="DLP_1"/>
    <property type="match status" value="1"/>
</dbReference>